<dbReference type="EMBL" id="CP016540">
    <property type="protein sequence ID" value="ANU25525.1"/>
    <property type="molecule type" value="Genomic_DNA"/>
</dbReference>
<accession>A0A1B1RX60</accession>
<reference evidence="2" key="1">
    <citation type="submission" date="2016-10" db="EMBL/GenBank/DDBJ databases">
        <authorList>
            <person name="See-Too W.S."/>
        </authorList>
    </citation>
    <scope>NUCLEOTIDE SEQUENCE</scope>
    <source>
        <strain evidence="2">L10.15</strain>
    </source>
</reference>
<sequence>MERFDMSFQNKRVRIWFALVLPSVLLAVLLYIFLPNEFQFIPTLVLIVGLAIYYAWVVLDKRKQRSNK</sequence>
<feature type="transmembrane region" description="Helical" evidence="1">
    <location>
        <begin position="12"/>
        <end position="34"/>
    </location>
</feature>
<proteinExistence type="predicted"/>
<keyword evidence="1" id="KW-0472">Membrane</keyword>
<evidence type="ECO:0008006" key="4">
    <source>
        <dbReference type="Google" id="ProtNLM"/>
    </source>
</evidence>
<feature type="transmembrane region" description="Helical" evidence="1">
    <location>
        <begin position="40"/>
        <end position="59"/>
    </location>
</feature>
<dbReference type="RefSeq" id="WP_065524117.1">
    <property type="nucleotide sequence ID" value="NZ_CP016540.2"/>
</dbReference>
<evidence type="ECO:0000313" key="2">
    <source>
        <dbReference type="EMBL" id="ANU25525.1"/>
    </source>
</evidence>
<name>A0A1B1RX60_9BACL</name>
<dbReference type="AlphaFoldDB" id="A0A1B1RX60"/>
<keyword evidence="3" id="KW-1185">Reference proteome</keyword>
<dbReference type="KEGG" id="pll:I858_000345"/>
<keyword evidence="1" id="KW-1133">Transmembrane helix</keyword>
<dbReference type="Proteomes" id="UP000053354">
    <property type="component" value="Chromosome"/>
</dbReference>
<evidence type="ECO:0000256" key="1">
    <source>
        <dbReference type="SAM" id="Phobius"/>
    </source>
</evidence>
<evidence type="ECO:0000313" key="3">
    <source>
        <dbReference type="Proteomes" id="UP000053354"/>
    </source>
</evidence>
<protein>
    <recommendedName>
        <fullName evidence="4">Permease</fullName>
    </recommendedName>
</protein>
<organism evidence="2 3">
    <name type="scientific">Planococcus versutus</name>
    <dbReference type="NCBI Taxonomy" id="1302659"/>
    <lineage>
        <taxon>Bacteria</taxon>
        <taxon>Bacillati</taxon>
        <taxon>Bacillota</taxon>
        <taxon>Bacilli</taxon>
        <taxon>Bacillales</taxon>
        <taxon>Caryophanaceae</taxon>
        <taxon>Planococcus</taxon>
    </lineage>
</organism>
<gene>
    <name evidence="2" type="ORF">I858_000345</name>
</gene>
<dbReference type="OrthoDB" id="2440524at2"/>
<keyword evidence="1" id="KW-0812">Transmembrane</keyword>